<accession>A0AAD8EJS0</accession>
<reference evidence="1" key="1">
    <citation type="journal article" date="2023" name="IScience">
        <title>Live-bearing cockroach genome reveals convergent evolutionary mechanisms linked to viviparity in insects and beyond.</title>
        <authorList>
            <person name="Fouks B."/>
            <person name="Harrison M.C."/>
            <person name="Mikhailova A.A."/>
            <person name="Marchal E."/>
            <person name="English S."/>
            <person name="Carruthers M."/>
            <person name="Jennings E.C."/>
            <person name="Chiamaka E.L."/>
            <person name="Frigard R.A."/>
            <person name="Pippel M."/>
            <person name="Attardo G.M."/>
            <person name="Benoit J.B."/>
            <person name="Bornberg-Bauer E."/>
            <person name="Tobe S.S."/>
        </authorList>
    </citation>
    <scope>NUCLEOTIDE SEQUENCE</scope>
    <source>
        <strain evidence="1">Stay&amp;Tobe</strain>
    </source>
</reference>
<organism evidence="1 2">
    <name type="scientific">Diploptera punctata</name>
    <name type="common">Pacific beetle cockroach</name>
    <dbReference type="NCBI Taxonomy" id="6984"/>
    <lineage>
        <taxon>Eukaryota</taxon>
        <taxon>Metazoa</taxon>
        <taxon>Ecdysozoa</taxon>
        <taxon>Arthropoda</taxon>
        <taxon>Hexapoda</taxon>
        <taxon>Insecta</taxon>
        <taxon>Pterygota</taxon>
        <taxon>Neoptera</taxon>
        <taxon>Polyneoptera</taxon>
        <taxon>Dictyoptera</taxon>
        <taxon>Blattodea</taxon>
        <taxon>Blaberoidea</taxon>
        <taxon>Blaberidae</taxon>
        <taxon>Diplopterinae</taxon>
        <taxon>Diploptera</taxon>
    </lineage>
</organism>
<feature type="non-terminal residue" evidence="1">
    <location>
        <position position="1"/>
    </location>
</feature>
<evidence type="ECO:0000313" key="1">
    <source>
        <dbReference type="EMBL" id="KAJ9592529.1"/>
    </source>
</evidence>
<feature type="non-terminal residue" evidence="1">
    <location>
        <position position="81"/>
    </location>
</feature>
<evidence type="ECO:0000313" key="2">
    <source>
        <dbReference type="Proteomes" id="UP001233999"/>
    </source>
</evidence>
<dbReference type="Proteomes" id="UP001233999">
    <property type="component" value="Unassembled WGS sequence"/>
</dbReference>
<dbReference type="AlphaFoldDB" id="A0AAD8EJS0"/>
<protein>
    <submittedName>
        <fullName evidence="1">Uncharacterized protein</fullName>
    </submittedName>
</protein>
<proteinExistence type="predicted"/>
<keyword evidence="2" id="KW-1185">Reference proteome</keyword>
<dbReference type="EMBL" id="JASPKZ010003833">
    <property type="protein sequence ID" value="KAJ9592529.1"/>
    <property type="molecule type" value="Genomic_DNA"/>
</dbReference>
<reference evidence="1" key="2">
    <citation type="submission" date="2023-05" db="EMBL/GenBank/DDBJ databases">
        <authorList>
            <person name="Fouks B."/>
        </authorList>
    </citation>
    <scope>NUCLEOTIDE SEQUENCE</scope>
    <source>
        <strain evidence="1">Stay&amp;Tobe</strain>
        <tissue evidence="1">Testes</tissue>
    </source>
</reference>
<sequence length="81" mass="9206">FILYSDFLAPFSVSSSPNYKILYPSGFIRSPNALSISSESCIKNHIPIFLGDAEELRSSVCWYTALRQQLRLLLKRPHGLM</sequence>
<comment type="caution">
    <text evidence="1">The sequence shown here is derived from an EMBL/GenBank/DDBJ whole genome shotgun (WGS) entry which is preliminary data.</text>
</comment>
<name>A0AAD8EJS0_DIPPU</name>
<gene>
    <name evidence="1" type="ORF">L9F63_015802</name>
</gene>